<dbReference type="SUPFAM" id="SSF103054">
    <property type="entry name" value="General secretion pathway protein M, EpsM"/>
    <property type="match status" value="1"/>
</dbReference>
<dbReference type="EMBL" id="AKGD01000004">
    <property type="protein sequence ID" value="EIT67629.1"/>
    <property type="molecule type" value="Genomic_DNA"/>
</dbReference>
<evidence type="ECO:0000256" key="8">
    <source>
        <dbReference type="ARBA" id="ARBA00022989"/>
    </source>
</evidence>
<keyword evidence="3 10" id="KW-0813">Transport</keyword>
<dbReference type="AlphaFoldDB" id="I7Z767"/>
<reference evidence="12 13" key="1">
    <citation type="journal article" date="2012" name="J. Bacteriol.">
        <title>Genome Sequence of n-Alkane-Degrading Hydrocarboniphaga effusa Strain AP103T (ATCC BAA-332T).</title>
        <authorList>
            <person name="Chang H.K."/>
            <person name="Zylstra G.J."/>
            <person name="Chae J.C."/>
        </authorList>
    </citation>
    <scope>NUCLEOTIDE SEQUENCE [LARGE SCALE GENOMIC DNA]</scope>
    <source>
        <strain evidence="12 13">AP103</strain>
    </source>
</reference>
<dbReference type="PIRSF" id="PIRSF006291">
    <property type="entry name" value="GspM"/>
    <property type="match status" value="1"/>
</dbReference>
<comment type="subcellular location">
    <subcellularLocation>
        <location evidence="1">Cell inner membrane</location>
        <topology evidence="1">Single-pass membrane protein</topology>
    </subcellularLocation>
</comment>
<evidence type="ECO:0000256" key="3">
    <source>
        <dbReference type="ARBA" id="ARBA00022448"/>
    </source>
</evidence>
<comment type="caution">
    <text evidence="12">The sequence shown here is derived from an EMBL/GenBank/DDBJ whole genome shotgun (WGS) entry which is preliminary data.</text>
</comment>
<keyword evidence="8 11" id="KW-1133">Transmembrane helix</keyword>
<dbReference type="InterPro" id="IPR023229">
    <property type="entry name" value="T2SS_M_periplasmic_sf"/>
</dbReference>
<organism evidence="12 13">
    <name type="scientific">Hydrocarboniphaga effusa AP103</name>
    <dbReference type="NCBI Taxonomy" id="1172194"/>
    <lineage>
        <taxon>Bacteria</taxon>
        <taxon>Pseudomonadati</taxon>
        <taxon>Pseudomonadota</taxon>
        <taxon>Gammaproteobacteria</taxon>
        <taxon>Nevskiales</taxon>
        <taxon>Nevskiaceae</taxon>
        <taxon>Hydrocarboniphaga</taxon>
    </lineage>
</organism>
<keyword evidence="6 11" id="KW-0812">Transmembrane</keyword>
<evidence type="ECO:0000256" key="10">
    <source>
        <dbReference type="PIRNR" id="PIRNR006291"/>
    </source>
</evidence>
<evidence type="ECO:0000256" key="9">
    <source>
        <dbReference type="ARBA" id="ARBA00023136"/>
    </source>
</evidence>
<proteinExistence type="inferred from homology"/>
<name>I7Z767_9GAMM</name>
<gene>
    <name evidence="12" type="ORF">WQQ_40640</name>
</gene>
<evidence type="ECO:0000256" key="7">
    <source>
        <dbReference type="ARBA" id="ARBA00022927"/>
    </source>
</evidence>
<evidence type="ECO:0000256" key="4">
    <source>
        <dbReference type="ARBA" id="ARBA00022475"/>
    </source>
</evidence>
<accession>I7Z767</accession>
<dbReference type="STRING" id="1172194.WQQ_40640"/>
<dbReference type="Proteomes" id="UP000003704">
    <property type="component" value="Unassembled WGS sequence"/>
</dbReference>
<dbReference type="GO" id="GO:0015628">
    <property type="term" value="P:protein secretion by the type II secretion system"/>
    <property type="evidence" value="ECO:0007669"/>
    <property type="project" value="InterPro"/>
</dbReference>
<sequence>MANQQLRDLLQQGRVRFEALSPRERWIVGGGGIALLLTVIYLSIVEPLANAHRSRLEALDSSRALASRLEAAAVAVSGAARKTGAAQQGRNMSLLAAVDQSTKAGSLGKAPERLQPEGDTEVKIWFDDVPFDNLVRWLADLQTRYGIAVQSLDIEAQPSVGLVDARLSLTRNKG</sequence>
<comment type="function">
    <text evidence="10">Inner membrane component of the type II secretion system required for the energy-dependent secretion of extracellular factors such as proteases and toxins from the periplasm.</text>
</comment>
<keyword evidence="4 10" id="KW-1003">Cell membrane</keyword>
<keyword evidence="5 10" id="KW-0997">Cell inner membrane</keyword>
<keyword evidence="9 10" id="KW-0472">Membrane</keyword>
<protein>
    <recommendedName>
        <fullName evidence="10">Type II secretion system protein M</fullName>
        <shortName evidence="10">T2SS protein M</shortName>
    </recommendedName>
    <alternativeName>
        <fullName evidence="10">General secretion pathway protein M</fullName>
    </alternativeName>
</protein>
<keyword evidence="13" id="KW-1185">Reference proteome</keyword>
<evidence type="ECO:0000313" key="12">
    <source>
        <dbReference type="EMBL" id="EIT67629.1"/>
    </source>
</evidence>
<evidence type="ECO:0000256" key="6">
    <source>
        <dbReference type="ARBA" id="ARBA00022692"/>
    </source>
</evidence>
<evidence type="ECO:0000256" key="1">
    <source>
        <dbReference type="ARBA" id="ARBA00004377"/>
    </source>
</evidence>
<dbReference type="GO" id="GO:0015627">
    <property type="term" value="C:type II protein secretion system complex"/>
    <property type="evidence" value="ECO:0007669"/>
    <property type="project" value="InterPro"/>
</dbReference>
<dbReference type="RefSeq" id="WP_007186999.1">
    <property type="nucleotide sequence ID" value="NZ_AKGD01000004.1"/>
</dbReference>
<evidence type="ECO:0000313" key="13">
    <source>
        <dbReference type="Proteomes" id="UP000003704"/>
    </source>
</evidence>
<dbReference type="GO" id="GO:0005886">
    <property type="term" value="C:plasma membrane"/>
    <property type="evidence" value="ECO:0007669"/>
    <property type="project" value="UniProtKB-SubCell"/>
</dbReference>
<evidence type="ECO:0000256" key="11">
    <source>
        <dbReference type="SAM" id="Phobius"/>
    </source>
</evidence>
<dbReference type="InterPro" id="IPR007690">
    <property type="entry name" value="T2SS_GspM"/>
</dbReference>
<evidence type="ECO:0000256" key="2">
    <source>
        <dbReference type="ARBA" id="ARBA00010637"/>
    </source>
</evidence>
<dbReference type="Pfam" id="PF04612">
    <property type="entry name" value="T2SSM"/>
    <property type="match status" value="1"/>
</dbReference>
<feature type="transmembrane region" description="Helical" evidence="11">
    <location>
        <begin position="26"/>
        <end position="45"/>
    </location>
</feature>
<dbReference type="Gene3D" id="3.30.1360.100">
    <property type="entry name" value="General secretion pathway protein M, EpsM"/>
    <property type="match status" value="1"/>
</dbReference>
<keyword evidence="7 10" id="KW-0653">Protein transport</keyword>
<dbReference type="OrthoDB" id="6624834at2"/>
<comment type="similarity">
    <text evidence="2 10">Belongs to the GSP M family.</text>
</comment>
<evidence type="ECO:0000256" key="5">
    <source>
        <dbReference type="ARBA" id="ARBA00022519"/>
    </source>
</evidence>